<sequence>MDIKVGAGKLILVLLSLGLVQAENWARLRSINGDCESAKGLKWIAENDTASLEYAAVGFSDKIQDGEEVKLHICRVRLSAREKWLSGTLLPNRFCRIVTDRYVIKTDNNEVLHHVNGASHLLWKDWDVDSEIPAGVVYVDDKMMIARKKNKGSSRTYGIGYVNLLQSPRIIILTEDHELEYIKAGEVLVEIKPKLYDVFVFDTLEIGRENSMNETVKLGEIILRNVLQRATKVESIIPFQWLHRSKWTDEWPNAKILSEKLIPGTDWKIHDLSVDDNIKYEILKWDTLKEEIKYGNYSVFTDLEAETEVQVTLQAKLVEKKDFFKGTVKIYYEGGDYHMFDVPIVHQQTALNDFEVVYGQKFNLNKNFTTTNTDSLTITDSSTPVTSFTTTTIDSSTLNTSVNTTATDSLSPKTGSTITTRDSSTLEISSPTITTDSSTPETSSITSTTDSSTLDTSFNTTTTDSSTPETGSTITTRESSTLEISSPTITTVSSTPETSSIKSTTDSSTLDTSSNTTTKDSSSPETGSTITTRDSSTLEISSPTITTDSSTPETSSITSTTDSSTLDTSFNTTTTDSSTPETGSTITTRDSSTLEISSPTITTDSSTPETSSITSTTDSSTLDTSFNTTTTDSSTPETSSTITTRDSSTLEISSPTITTVSSTQETSSITSTTDSSTLDTSFNTTTTDSSTSETSSTITTRDFNPRDQLPYNHYRLFNPRDQLYYIHH</sequence>
<feature type="chain" id="PRO_5042894965" evidence="2">
    <location>
        <begin position="23"/>
        <end position="728"/>
    </location>
</feature>
<comment type="caution">
    <text evidence="3">The sequence shown here is derived from an EMBL/GenBank/DDBJ whole genome shotgun (WGS) entry which is preliminary data.</text>
</comment>
<feature type="region of interest" description="Disordered" evidence="1">
    <location>
        <begin position="399"/>
        <end position="707"/>
    </location>
</feature>
<dbReference type="AlphaFoldDB" id="A0AAN9YAA8"/>
<evidence type="ECO:0000313" key="4">
    <source>
        <dbReference type="Proteomes" id="UP001367676"/>
    </source>
</evidence>
<accession>A0AAN9YAA8</accession>
<reference evidence="3 4" key="1">
    <citation type="submission" date="2024-03" db="EMBL/GenBank/DDBJ databases">
        <title>Adaptation during the transition from Ophiocordyceps entomopathogen to insect associate is accompanied by gene loss and intensified selection.</title>
        <authorList>
            <person name="Ward C.M."/>
            <person name="Onetto C.A."/>
            <person name="Borneman A.R."/>
        </authorList>
    </citation>
    <scope>NUCLEOTIDE SEQUENCE [LARGE SCALE GENOMIC DNA]</scope>
    <source>
        <strain evidence="3">AWRI1</strain>
        <tissue evidence="3">Single Adult Female</tissue>
    </source>
</reference>
<dbReference type="EMBL" id="JBBCAQ010000006">
    <property type="protein sequence ID" value="KAK7603632.1"/>
    <property type="molecule type" value="Genomic_DNA"/>
</dbReference>
<gene>
    <name evidence="3" type="ORF">V9T40_003631</name>
</gene>
<keyword evidence="4" id="KW-1185">Reference proteome</keyword>
<proteinExistence type="predicted"/>
<feature type="compositionally biased region" description="Low complexity" evidence="1">
    <location>
        <begin position="539"/>
        <end position="585"/>
    </location>
</feature>
<keyword evidence="2" id="KW-0732">Signal</keyword>
<evidence type="ECO:0000313" key="3">
    <source>
        <dbReference type="EMBL" id="KAK7603632.1"/>
    </source>
</evidence>
<feature type="compositionally biased region" description="Low complexity" evidence="1">
    <location>
        <begin position="595"/>
        <end position="700"/>
    </location>
</feature>
<name>A0AAN9YAA8_9HEMI</name>
<organism evidence="3 4">
    <name type="scientific">Parthenolecanium corni</name>
    <dbReference type="NCBI Taxonomy" id="536013"/>
    <lineage>
        <taxon>Eukaryota</taxon>
        <taxon>Metazoa</taxon>
        <taxon>Ecdysozoa</taxon>
        <taxon>Arthropoda</taxon>
        <taxon>Hexapoda</taxon>
        <taxon>Insecta</taxon>
        <taxon>Pterygota</taxon>
        <taxon>Neoptera</taxon>
        <taxon>Paraneoptera</taxon>
        <taxon>Hemiptera</taxon>
        <taxon>Sternorrhyncha</taxon>
        <taxon>Coccoidea</taxon>
        <taxon>Coccidae</taxon>
        <taxon>Parthenolecanium</taxon>
    </lineage>
</organism>
<dbReference type="Proteomes" id="UP001367676">
    <property type="component" value="Unassembled WGS sequence"/>
</dbReference>
<evidence type="ECO:0000256" key="1">
    <source>
        <dbReference type="SAM" id="MobiDB-lite"/>
    </source>
</evidence>
<feature type="compositionally biased region" description="Low complexity" evidence="1">
    <location>
        <begin position="427"/>
        <end position="473"/>
    </location>
</feature>
<evidence type="ECO:0000256" key="2">
    <source>
        <dbReference type="SAM" id="SignalP"/>
    </source>
</evidence>
<feature type="compositionally biased region" description="Polar residues" evidence="1">
    <location>
        <begin position="524"/>
        <end position="538"/>
    </location>
</feature>
<feature type="signal peptide" evidence="2">
    <location>
        <begin position="1"/>
        <end position="22"/>
    </location>
</feature>
<feature type="compositionally biased region" description="Low complexity" evidence="1">
    <location>
        <begin position="483"/>
        <end position="523"/>
    </location>
</feature>
<feature type="compositionally biased region" description="Polar residues" evidence="1">
    <location>
        <begin position="402"/>
        <end position="426"/>
    </location>
</feature>
<protein>
    <submittedName>
        <fullName evidence="3">Uncharacterized protein</fullName>
    </submittedName>
</protein>